<reference evidence="1" key="1">
    <citation type="submission" date="2021-05" db="EMBL/GenBank/DDBJ databases">
        <authorList>
            <person name="Scholz U."/>
            <person name="Mascher M."/>
            <person name="Fiebig A."/>
        </authorList>
    </citation>
    <scope>NUCLEOTIDE SEQUENCE [LARGE SCALE GENOMIC DNA]</scope>
</reference>
<evidence type="ECO:0000313" key="1">
    <source>
        <dbReference type="EnsemblPlants" id="AVESA.00010b.r2.2DG0339180.1.CDS"/>
    </source>
</evidence>
<dbReference type="Proteomes" id="UP001732700">
    <property type="component" value="Chromosome 2D"/>
</dbReference>
<proteinExistence type="predicted"/>
<dbReference type="EnsemblPlants" id="AVESA.00010b.r2.2DG0339180.1">
    <property type="protein sequence ID" value="AVESA.00010b.r2.2DG0339180.1.CDS"/>
    <property type="gene ID" value="AVESA.00010b.r2.2DG0339180"/>
</dbReference>
<sequence length="940" mass="109536">MENSISDYFGDSNSYRSCQNVNNGTDYSIESNEFVYPRKSGTVERYQPVEEHGILSRAFLYEASVPRYQQYDENLEQKLKFSEEIWSHSERVARLECLFCCDKFRNGVLDIVEFFGNELKMCMDGNPPKVQIDQIKPSTLACLRSFIIPLLLKLLRSLHALWTDDAMITMPSELKEAKIKQNFAQISCPSEDIAKLLDTDMAKLKENDIGQWLQVIRQSGYNLLGLCAHNQVAFSDLLGNSSINDAIMENLRCMEFRHVSKLIDLVLIPLLKYCPPGLLGERILKLLPPLFKYYCEDIFCCAWFNLLNAGQAGYSYYFGHPQGSEESVKKLEYYILLDLTRKVSKLLGVLASPELKDALMCVDLQPVSTVKTAPCDSKRASSNSVVGYALRNNCFGMLKMNLVGSWVDGEATLDAVPFFHALIQVAVATNNREVTIRKFSSELNSSKSKKASEELLVLCEEIYKVYIQSQDFTSQDLDNENIGDRFKDWFERQKEDLHVKESCSIPEDFPPHLWNWEFEDEFQRYLPTYIDILHEVDAMDYCPEYDYSCRSTLIEKHSPEFRLKHDISSHLDCHVQMIDKMMQRKLVEEYPKRRSHQMEKWLCKLITTKPYLKNSYDRNIAVSLLMEDLTVDAKLSHLDVRDVVDMFYNVILLCLEPQFHPLIREGHKDFLMKIAHQFIFAEGTNCYEPLEPEPEDFLGYLQPHASSYIYRMKIESKYSKARKQVCLHQEFDKYLAEGKLDEYMYMFDSSQDKFVQEFSDKYLPSYYGKLDSELIRLSLQERAQIVDMQRQIDTYSENLRNILANKQKDSLEKLMNKLEEEGFFDVDNDSTDWGKTCFVSLIDEFKMLVFEGHCYPQCFAVQGIMEYWRISKGGDIAAQVDLEKAIEAACSRWKKNIAELWTDTRYYEESYYDFIRNPSKKIFLRKDKPQNQDKPATMVE</sequence>
<keyword evidence="2" id="KW-1185">Reference proteome</keyword>
<evidence type="ECO:0000313" key="2">
    <source>
        <dbReference type="Proteomes" id="UP001732700"/>
    </source>
</evidence>
<organism evidence="1 2">
    <name type="scientific">Avena sativa</name>
    <name type="common">Oat</name>
    <dbReference type="NCBI Taxonomy" id="4498"/>
    <lineage>
        <taxon>Eukaryota</taxon>
        <taxon>Viridiplantae</taxon>
        <taxon>Streptophyta</taxon>
        <taxon>Embryophyta</taxon>
        <taxon>Tracheophyta</taxon>
        <taxon>Spermatophyta</taxon>
        <taxon>Magnoliopsida</taxon>
        <taxon>Liliopsida</taxon>
        <taxon>Poales</taxon>
        <taxon>Poaceae</taxon>
        <taxon>BOP clade</taxon>
        <taxon>Pooideae</taxon>
        <taxon>Poodae</taxon>
        <taxon>Poeae</taxon>
        <taxon>Poeae Chloroplast Group 1 (Aveneae type)</taxon>
        <taxon>Aveninae</taxon>
        <taxon>Avena</taxon>
    </lineage>
</organism>
<name>A0ACD5UXV0_AVESA</name>
<reference evidence="1" key="2">
    <citation type="submission" date="2025-09" db="UniProtKB">
        <authorList>
            <consortium name="EnsemblPlants"/>
        </authorList>
    </citation>
    <scope>IDENTIFICATION</scope>
</reference>
<accession>A0ACD5UXV0</accession>
<protein>
    <submittedName>
        <fullName evidence="1">Uncharacterized protein</fullName>
    </submittedName>
</protein>